<dbReference type="Proteomes" id="UP000237271">
    <property type="component" value="Unassembled WGS sequence"/>
</dbReference>
<evidence type="ECO:0000313" key="2">
    <source>
        <dbReference type="Proteomes" id="UP000237271"/>
    </source>
</evidence>
<evidence type="ECO:0000313" key="1">
    <source>
        <dbReference type="EMBL" id="POM76744.1"/>
    </source>
</evidence>
<dbReference type="EMBL" id="NCKW01003397">
    <property type="protein sequence ID" value="POM76744.1"/>
    <property type="molecule type" value="Genomic_DNA"/>
</dbReference>
<sequence length="90" mass="10324">MSVAYQEDENYTPLVRFLPDGMDPKVNNLSPRQLEQLHRYELANGILNYRIDPGDHPRVVVPNDEDLKCDILRKVYDAPMSGHLGQEKAC</sequence>
<reference evidence="1 2" key="1">
    <citation type="journal article" date="2017" name="Genome Biol. Evol.">
        <title>Phytophthora megakarya and P. palmivora, closely related causal agents of cacao black pod rot, underwent increases in genome sizes and gene numbers by different mechanisms.</title>
        <authorList>
            <person name="Ali S.S."/>
            <person name="Shao J."/>
            <person name="Lary D.J."/>
            <person name="Kronmiller B."/>
            <person name="Shen D."/>
            <person name="Strem M.D."/>
            <person name="Amoako-Attah I."/>
            <person name="Akrofi A.Y."/>
            <person name="Begoude B.A."/>
            <person name="Ten Hoopen G.M."/>
            <person name="Coulibaly K."/>
            <person name="Kebe B.I."/>
            <person name="Melnick R.L."/>
            <person name="Guiltinan M.J."/>
            <person name="Tyler B.M."/>
            <person name="Meinhardt L.W."/>
            <person name="Bailey B.A."/>
        </authorList>
    </citation>
    <scope>NUCLEOTIDE SEQUENCE [LARGE SCALE GENOMIC DNA]</scope>
    <source>
        <strain evidence="2">sbr112.9</strain>
    </source>
</reference>
<keyword evidence="1" id="KW-0695">RNA-directed DNA polymerase</keyword>
<protein>
    <submittedName>
        <fullName evidence="1">Reverse transcriptase</fullName>
    </submittedName>
</protein>
<gene>
    <name evidence="1" type="ORF">PHPALM_5990</name>
</gene>
<proteinExistence type="predicted"/>
<dbReference type="GO" id="GO:0003964">
    <property type="term" value="F:RNA-directed DNA polymerase activity"/>
    <property type="evidence" value="ECO:0007669"/>
    <property type="project" value="UniProtKB-KW"/>
</dbReference>
<keyword evidence="1" id="KW-0548">Nucleotidyltransferase</keyword>
<dbReference type="AlphaFoldDB" id="A0A2P4YG24"/>
<name>A0A2P4YG24_9STRA</name>
<dbReference type="OrthoDB" id="110453at2759"/>
<keyword evidence="1" id="KW-0808">Transferase</keyword>
<comment type="caution">
    <text evidence="1">The sequence shown here is derived from an EMBL/GenBank/DDBJ whole genome shotgun (WGS) entry which is preliminary data.</text>
</comment>
<keyword evidence="2" id="KW-1185">Reference proteome</keyword>
<accession>A0A2P4YG24</accession>
<organism evidence="1 2">
    <name type="scientific">Phytophthora palmivora</name>
    <dbReference type="NCBI Taxonomy" id="4796"/>
    <lineage>
        <taxon>Eukaryota</taxon>
        <taxon>Sar</taxon>
        <taxon>Stramenopiles</taxon>
        <taxon>Oomycota</taxon>
        <taxon>Peronosporomycetes</taxon>
        <taxon>Peronosporales</taxon>
        <taxon>Peronosporaceae</taxon>
        <taxon>Phytophthora</taxon>
    </lineage>
</organism>